<dbReference type="RefSeq" id="WP_133605079.1">
    <property type="nucleotide sequence ID" value="NZ_JAUFPJ010000003.1"/>
</dbReference>
<keyword evidence="1" id="KW-0472">Membrane</keyword>
<dbReference type="AlphaFoldDB" id="A0A4R6MY75"/>
<protein>
    <submittedName>
        <fullName evidence="3">Putative acyltransferase</fullName>
    </submittedName>
</protein>
<evidence type="ECO:0000313" key="4">
    <source>
        <dbReference type="Proteomes" id="UP000295357"/>
    </source>
</evidence>
<keyword evidence="3" id="KW-0808">Transferase</keyword>
<keyword evidence="1" id="KW-0812">Transmembrane</keyword>
<feature type="transmembrane region" description="Helical" evidence="1">
    <location>
        <begin position="52"/>
        <end position="69"/>
    </location>
</feature>
<keyword evidence="4" id="KW-1185">Reference proteome</keyword>
<comment type="caution">
    <text evidence="3">The sequence shown here is derived from an EMBL/GenBank/DDBJ whole genome shotgun (WGS) entry which is preliminary data.</text>
</comment>
<feature type="transmembrane region" description="Helical" evidence="1">
    <location>
        <begin position="327"/>
        <end position="345"/>
    </location>
</feature>
<dbReference type="EMBL" id="SNXE01000009">
    <property type="protein sequence ID" value="TDP06472.1"/>
    <property type="molecule type" value="Genomic_DNA"/>
</dbReference>
<keyword evidence="3" id="KW-0012">Acyltransferase</keyword>
<name>A0A4R6MY75_9BURK</name>
<gene>
    <name evidence="3" type="ORF">DFR39_109153</name>
</gene>
<feature type="transmembrane region" description="Helical" evidence="1">
    <location>
        <begin position="114"/>
        <end position="135"/>
    </location>
</feature>
<feature type="domain" description="Heparan-alpha-glucosaminide N-acetyltransferase catalytic" evidence="2">
    <location>
        <begin position="8"/>
        <end position="152"/>
    </location>
</feature>
<dbReference type="InterPro" id="IPR012429">
    <property type="entry name" value="HGSNAT_cat"/>
</dbReference>
<feature type="transmembrane region" description="Helical" evidence="1">
    <location>
        <begin position="285"/>
        <end position="307"/>
    </location>
</feature>
<dbReference type="PANTHER" id="PTHR31061:SF24">
    <property type="entry name" value="LD22376P"/>
    <property type="match status" value="1"/>
</dbReference>
<accession>A0A4R6MY75</accession>
<dbReference type="Proteomes" id="UP000295357">
    <property type="component" value="Unassembled WGS sequence"/>
</dbReference>
<dbReference type="GO" id="GO:0016746">
    <property type="term" value="F:acyltransferase activity"/>
    <property type="evidence" value="ECO:0007669"/>
    <property type="project" value="UniProtKB-KW"/>
</dbReference>
<feature type="transmembrane region" description="Helical" evidence="1">
    <location>
        <begin position="249"/>
        <end position="273"/>
    </location>
</feature>
<evidence type="ECO:0000313" key="3">
    <source>
        <dbReference type="EMBL" id="TDP06472.1"/>
    </source>
</evidence>
<reference evidence="3 4" key="1">
    <citation type="submission" date="2019-03" db="EMBL/GenBank/DDBJ databases">
        <title>Genomic Encyclopedia of Type Strains, Phase IV (KMG-IV): sequencing the most valuable type-strain genomes for metagenomic binning, comparative biology and taxonomic classification.</title>
        <authorList>
            <person name="Goeker M."/>
        </authorList>
    </citation>
    <scope>NUCLEOTIDE SEQUENCE [LARGE SCALE GENOMIC DNA]</scope>
    <source>
        <strain evidence="3 4">DSM 25082</strain>
    </source>
</reference>
<evidence type="ECO:0000256" key="1">
    <source>
        <dbReference type="SAM" id="Phobius"/>
    </source>
</evidence>
<feature type="transmembrane region" description="Helical" evidence="1">
    <location>
        <begin position="142"/>
        <end position="160"/>
    </location>
</feature>
<dbReference type="Pfam" id="PF07786">
    <property type="entry name" value="HGSNAT_cat"/>
    <property type="match status" value="1"/>
</dbReference>
<feature type="transmembrane region" description="Helical" evidence="1">
    <location>
        <begin position="225"/>
        <end position="243"/>
    </location>
</feature>
<proteinExistence type="predicted"/>
<sequence>MSDPKNQRLGSVDALRGLSVAAMLLVNNPGDWGHVYAPLQHAAWHGCTPTDLIFPFFLFIVGVSIALSMGGRIEAGAPKAPMARTVLERALRILLLGLVLHALAWWLMDKPHFRLMGVLQRIGICFALTGLVALYLRASLQWALLSLLLVGYGGLLLAGGDLSQAGNLAARWDSVLLGPLAYQWDAARGLAHEPEGLLSTLGAWASCLLGLRAGEWLRRGHTGRLCLLGLAALALGYAAQGLLPWNKQLWTSSFVLWTGGWAALALLAAHQLVDRHGWPALGRSFGVNAIAAYAGAWVMAVVLEGMGWAKPIYTLGLGWLARAVDPFAASLAFALCFVLVWALVVRELDRRRIYIKV</sequence>
<feature type="transmembrane region" description="Helical" evidence="1">
    <location>
        <begin position="90"/>
        <end position="108"/>
    </location>
</feature>
<organism evidence="3 4">
    <name type="scientific">Roseateles asaccharophilus</name>
    <dbReference type="NCBI Taxonomy" id="582607"/>
    <lineage>
        <taxon>Bacteria</taxon>
        <taxon>Pseudomonadati</taxon>
        <taxon>Pseudomonadota</taxon>
        <taxon>Betaproteobacteria</taxon>
        <taxon>Burkholderiales</taxon>
        <taxon>Sphaerotilaceae</taxon>
        <taxon>Roseateles</taxon>
    </lineage>
</organism>
<dbReference type="PANTHER" id="PTHR31061">
    <property type="entry name" value="LD22376P"/>
    <property type="match status" value="1"/>
</dbReference>
<dbReference type="OrthoDB" id="9788724at2"/>
<feature type="transmembrane region" description="Helical" evidence="1">
    <location>
        <begin position="196"/>
        <end position="213"/>
    </location>
</feature>
<evidence type="ECO:0000259" key="2">
    <source>
        <dbReference type="Pfam" id="PF07786"/>
    </source>
</evidence>
<keyword evidence="1" id="KW-1133">Transmembrane helix</keyword>